<dbReference type="InterPro" id="IPR036097">
    <property type="entry name" value="HisK_dim/P_sf"/>
</dbReference>
<dbReference type="SUPFAM" id="SSF47384">
    <property type="entry name" value="Homodimeric domain of signal transducing histidine kinase"/>
    <property type="match status" value="1"/>
</dbReference>
<dbReference type="CDD" id="cd00082">
    <property type="entry name" value="HisKA"/>
    <property type="match status" value="1"/>
</dbReference>
<dbReference type="InterPro" id="IPR050398">
    <property type="entry name" value="HssS/ArlS-like"/>
</dbReference>
<dbReference type="SUPFAM" id="SSF55874">
    <property type="entry name" value="ATPase domain of HSP90 chaperone/DNA topoisomerase II/histidine kinase"/>
    <property type="match status" value="1"/>
</dbReference>
<evidence type="ECO:0000256" key="6">
    <source>
        <dbReference type="ARBA" id="ARBA00022679"/>
    </source>
</evidence>
<name>A0A939IQ91_9ALTE</name>
<keyword evidence="7 14" id="KW-0812">Transmembrane</keyword>
<evidence type="ECO:0000256" key="1">
    <source>
        <dbReference type="ARBA" id="ARBA00000085"/>
    </source>
</evidence>
<comment type="catalytic activity">
    <reaction evidence="1">
        <text>ATP + protein L-histidine = ADP + protein N-phospho-L-histidine.</text>
        <dbReference type="EC" id="2.7.13.3"/>
    </reaction>
</comment>
<comment type="caution">
    <text evidence="16">The sequence shown here is derived from an EMBL/GenBank/DDBJ whole genome shotgun (WGS) entry which is preliminary data.</text>
</comment>
<dbReference type="InterPro" id="IPR003594">
    <property type="entry name" value="HATPase_dom"/>
</dbReference>
<evidence type="ECO:0000256" key="11">
    <source>
        <dbReference type="ARBA" id="ARBA00022989"/>
    </source>
</evidence>
<dbReference type="InterPro" id="IPR003661">
    <property type="entry name" value="HisK_dim/P_dom"/>
</dbReference>
<keyword evidence="13 14" id="KW-0472">Membrane</keyword>
<dbReference type="PANTHER" id="PTHR45528">
    <property type="entry name" value="SENSOR HISTIDINE KINASE CPXA"/>
    <property type="match status" value="1"/>
</dbReference>
<accession>A0A939IQ91</accession>
<dbReference type="EMBL" id="JAFKCV010000002">
    <property type="protein sequence ID" value="MBN7824221.1"/>
    <property type="molecule type" value="Genomic_DNA"/>
</dbReference>
<dbReference type="AlphaFoldDB" id="A0A939IQ91"/>
<evidence type="ECO:0000256" key="2">
    <source>
        <dbReference type="ARBA" id="ARBA00004651"/>
    </source>
</evidence>
<dbReference type="Proteomes" id="UP000664654">
    <property type="component" value="Unassembled WGS sequence"/>
</dbReference>
<keyword evidence="17" id="KW-1185">Reference proteome</keyword>
<dbReference type="SMART" id="SM00387">
    <property type="entry name" value="HATPase_c"/>
    <property type="match status" value="1"/>
</dbReference>
<sequence length="422" mass="47465">MKKASLKIRLLTSITLVTCLTALLFGLVSFLFAYHIEDSFFERLLDDEVQRLSQHQSSAPTLPLFSLYQHRSQLPGGILAVLNEEPQRREIGLADGRHYHIKHLPDGRVLLAEVSDYLVVRKIKGNMLELMLFFLAILLSLSLWVALSNANRLLRPLSSLTRSLETLPDTPLQPGFSTPYPNNEIGLLARTLDQQMQRIQAFIQREQQFTRDISHELRTPLTVFSGALTLLKRTELTDKQQELLLRLQTGQQQMQQCLHTLLALAREENLQREALSLSAKVEQALLRHLPQLSSQDREVTLDIQTGTRVWLPHSVLGILLDNLIGNAVVHGDGRINIAFSENCLQISNQGRIDPNLHETLFESGSKGQESQGLGMGLSIVRRLCEAYDIGLSWRSDQEDIRISLDLSRVLGTGQGPQQAVSP</sequence>
<dbReference type="Gene3D" id="3.30.565.10">
    <property type="entry name" value="Histidine kinase-like ATPase, C-terminal domain"/>
    <property type="match status" value="1"/>
</dbReference>
<keyword evidence="6" id="KW-0808">Transferase</keyword>
<dbReference type="Gene3D" id="6.10.340.10">
    <property type="match status" value="1"/>
</dbReference>
<keyword evidence="9 16" id="KW-0418">Kinase</keyword>
<evidence type="ECO:0000256" key="7">
    <source>
        <dbReference type="ARBA" id="ARBA00022692"/>
    </source>
</evidence>
<protein>
    <recommendedName>
        <fullName evidence="3">histidine kinase</fullName>
        <ecNumber evidence="3">2.7.13.3</ecNumber>
    </recommendedName>
</protein>
<dbReference type="RefSeq" id="WP_206572348.1">
    <property type="nucleotide sequence ID" value="NZ_JAFKCV010000002.1"/>
</dbReference>
<dbReference type="PANTHER" id="PTHR45528:SF1">
    <property type="entry name" value="SENSOR HISTIDINE KINASE CPXA"/>
    <property type="match status" value="1"/>
</dbReference>
<evidence type="ECO:0000313" key="17">
    <source>
        <dbReference type="Proteomes" id="UP000664654"/>
    </source>
</evidence>
<organism evidence="16 17">
    <name type="scientific">Bowmanella dokdonensis</name>
    <dbReference type="NCBI Taxonomy" id="751969"/>
    <lineage>
        <taxon>Bacteria</taxon>
        <taxon>Pseudomonadati</taxon>
        <taxon>Pseudomonadota</taxon>
        <taxon>Gammaproteobacteria</taxon>
        <taxon>Alteromonadales</taxon>
        <taxon>Alteromonadaceae</taxon>
        <taxon>Bowmanella</taxon>
    </lineage>
</organism>
<keyword evidence="4" id="KW-1003">Cell membrane</keyword>
<evidence type="ECO:0000256" key="5">
    <source>
        <dbReference type="ARBA" id="ARBA00022553"/>
    </source>
</evidence>
<dbReference type="InterPro" id="IPR036890">
    <property type="entry name" value="HATPase_C_sf"/>
</dbReference>
<evidence type="ECO:0000256" key="14">
    <source>
        <dbReference type="SAM" id="Phobius"/>
    </source>
</evidence>
<dbReference type="EC" id="2.7.13.3" evidence="3"/>
<dbReference type="GO" id="GO:0005886">
    <property type="term" value="C:plasma membrane"/>
    <property type="evidence" value="ECO:0007669"/>
    <property type="project" value="UniProtKB-SubCell"/>
</dbReference>
<dbReference type="Pfam" id="PF02518">
    <property type="entry name" value="HATPase_c"/>
    <property type="match status" value="1"/>
</dbReference>
<evidence type="ECO:0000256" key="8">
    <source>
        <dbReference type="ARBA" id="ARBA00022741"/>
    </source>
</evidence>
<comment type="subcellular location">
    <subcellularLocation>
        <location evidence="2">Cell membrane</location>
        <topology evidence="2">Multi-pass membrane protein</topology>
    </subcellularLocation>
</comment>
<dbReference type="InterPro" id="IPR005467">
    <property type="entry name" value="His_kinase_dom"/>
</dbReference>
<proteinExistence type="predicted"/>
<dbReference type="SMART" id="SM00388">
    <property type="entry name" value="HisKA"/>
    <property type="match status" value="1"/>
</dbReference>
<evidence type="ECO:0000256" key="3">
    <source>
        <dbReference type="ARBA" id="ARBA00012438"/>
    </source>
</evidence>
<evidence type="ECO:0000313" key="16">
    <source>
        <dbReference type="EMBL" id="MBN7824221.1"/>
    </source>
</evidence>
<evidence type="ECO:0000256" key="10">
    <source>
        <dbReference type="ARBA" id="ARBA00022840"/>
    </source>
</evidence>
<reference evidence="16" key="1">
    <citation type="submission" date="2021-03" db="EMBL/GenBank/DDBJ databases">
        <title>novel species isolated from a fishpond in China.</title>
        <authorList>
            <person name="Lu H."/>
            <person name="Cai Z."/>
        </authorList>
    </citation>
    <scope>NUCLEOTIDE SEQUENCE</scope>
    <source>
        <strain evidence="16">JCM 30855</strain>
    </source>
</reference>
<evidence type="ECO:0000256" key="4">
    <source>
        <dbReference type="ARBA" id="ARBA00022475"/>
    </source>
</evidence>
<keyword evidence="12" id="KW-0902">Two-component regulatory system</keyword>
<dbReference type="GO" id="GO:0005524">
    <property type="term" value="F:ATP binding"/>
    <property type="evidence" value="ECO:0007669"/>
    <property type="project" value="UniProtKB-KW"/>
</dbReference>
<keyword evidence="11 14" id="KW-1133">Transmembrane helix</keyword>
<keyword evidence="5" id="KW-0597">Phosphoprotein</keyword>
<keyword evidence="8" id="KW-0547">Nucleotide-binding</keyword>
<evidence type="ECO:0000256" key="13">
    <source>
        <dbReference type="ARBA" id="ARBA00023136"/>
    </source>
</evidence>
<feature type="domain" description="Histidine kinase" evidence="15">
    <location>
        <begin position="212"/>
        <end position="390"/>
    </location>
</feature>
<keyword evidence="10" id="KW-0067">ATP-binding</keyword>
<feature type="transmembrane region" description="Helical" evidence="14">
    <location>
        <begin position="127"/>
        <end position="147"/>
    </location>
</feature>
<dbReference type="GO" id="GO:0000155">
    <property type="term" value="F:phosphorelay sensor kinase activity"/>
    <property type="evidence" value="ECO:0007669"/>
    <property type="project" value="InterPro"/>
</dbReference>
<evidence type="ECO:0000256" key="12">
    <source>
        <dbReference type="ARBA" id="ARBA00023012"/>
    </source>
</evidence>
<dbReference type="Gene3D" id="1.10.287.130">
    <property type="match status" value="1"/>
</dbReference>
<dbReference type="Pfam" id="PF00512">
    <property type="entry name" value="HisKA"/>
    <property type="match status" value="1"/>
</dbReference>
<gene>
    <name evidence="16" type="ORF">J0A66_03175</name>
</gene>
<evidence type="ECO:0000259" key="15">
    <source>
        <dbReference type="PROSITE" id="PS50109"/>
    </source>
</evidence>
<dbReference type="PROSITE" id="PS50109">
    <property type="entry name" value="HIS_KIN"/>
    <property type="match status" value="1"/>
</dbReference>
<evidence type="ECO:0000256" key="9">
    <source>
        <dbReference type="ARBA" id="ARBA00022777"/>
    </source>
</evidence>